<evidence type="ECO:0000313" key="2">
    <source>
        <dbReference type="EMBL" id="KAF2002067.1"/>
    </source>
</evidence>
<protein>
    <submittedName>
        <fullName evidence="2">Uncharacterized protein</fullName>
    </submittedName>
</protein>
<reference evidence="2" key="1">
    <citation type="journal article" date="2020" name="Stud. Mycol.">
        <title>101 Dothideomycetes genomes: a test case for predicting lifestyles and emergence of pathogens.</title>
        <authorList>
            <person name="Haridas S."/>
            <person name="Albert R."/>
            <person name="Binder M."/>
            <person name="Bloem J."/>
            <person name="Labutti K."/>
            <person name="Salamov A."/>
            <person name="Andreopoulos B."/>
            <person name="Baker S."/>
            <person name="Barry K."/>
            <person name="Bills G."/>
            <person name="Bluhm B."/>
            <person name="Cannon C."/>
            <person name="Castanera R."/>
            <person name="Culley D."/>
            <person name="Daum C."/>
            <person name="Ezra D."/>
            <person name="Gonzalez J."/>
            <person name="Henrissat B."/>
            <person name="Kuo A."/>
            <person name="Liang C."/>
            <person name="Lipzen A."/>
            <person name="Lutzoni F."/>
            <person name="Magnuson J."/>
            <person name="Mondo S."/>
            <person name="Nolan M."/>
            <person name="Ohm R."/>
            <person name="Pangilinan J."/>
            <person name="Park H.-J."/>
            <person name="Ramirez L."/>
            <person name="Alfaro M."/>
            <person name="Sun H."/>
            <person name="Tritt A."/>
            <person name="Yoshinaga Y."/>
            <person name="Zwiers L.-H."/>
            <person name="Turgeon B."/>
            <person name="Goodwin S."/>
            <person name="Spatafora J."/>
            <person name="Crous P."/>
            <person name="Grigoriev I."/>
        </authorList>
    </citation>
    <scope>NUCLEOTIDE SEQUENCE</scope>
    <source>
        <strain evidence="2">CBS 123094</strain>
    </source>
</reference>
<sequence length="339" mass="37990">MAAMLQSPISSTFAHTAIHDAVSKSHMTHLSGATMNEVMGASEPSVHLVTNFNPAFSRRSSAINMQSNRVSVASTTKSQLRQSNQILVEMLQSIQSELAAHRTIMLDIQHRVSKVEQNHYVGPPNQHQLSRFYQIEDHRSRRSSRLLPETREWWQACQNFAKNCDPPMSAREFLRSPTPLSAFDWPYNPSTAHSKDNLESTPEVDDVPPLTPTSEDGDADTTEIDTPKLQRAQQTRLQRIPSDDVKIGLVRTTTPKTTTPDTVSDIKEQTVTLDKGKNLPPPPPLQAAPKAASIRSINSHRVFKGVKSLATWRVGLRNKNHDKEHTVLIHFHRRGEVEA</sequence>
<feature type="region of interest" description="Disordered" evidence="1">
    <location>
        <begin position="191"/>
        <end position="237"/>
    </location>
</feature>
<dbReference type="AlphaFoldDB" id="A0A6A5WKR5"/>
<keyword evidence="3" id="KW-1185">Reference proteome</keyword>
<dbReference type="Proteomes" id="UP000799779">
    <property type="component" value="Unassembled WGS sequence"/>
</dbReference>
<dbReference type="EMBL" id="ML977579">
    <property type="protein sequence ID" value="KAF2002067.1"/>
    <property type="molecule type" value="Genomic_DNA"/>
</dbReference>
<proteinExistence type="predicted"/>
<evidence type="ECO:0000256" key="1">
    <source>
        <dbReference type="SAM" id="MobiDB-lite"/>
    </source>
</evidence>
<gene>
    <name evidence="2" type="ORF">P154DRAFT_521225</name>
</gene>
<organism evidence="2 3">
    <name type="scientific">Amniculicola lignicola CBS 123094</name>
    <dbReference type="NCBI Taxonomy" id="1392246"/>
    <lineage>
        <taxon>Eukaryota</taxon>
        <taxon>Fungi</taxon>
        <taxon>Dikarya</taxon>
        <taxon>Ascomycota</taxon>
        <taxon>Pezizomycotina</taxon>
        <taxon>Dothideomycetes</taxon>
        <taxon>Pleosporomycetidae</taxon>
        <taxon>Pleosporales</taxon>
        <taxon>Amniculicolaceae</taxon>
        <taxon>Amniculicola</taxon>
    </lineage>
</organism>
<accession>A0A6A5WKR5</accession>
<evidence type="ECO:0000313" key="3">
    <source>
        <dbReference type="Proteomes" id="UP000799779"/>
    </source>
</evidence>
<dbReference type="OrthoDB" id="3778454at2759"/>
<name>A0A6A5WKR5_9PLEO</name>